<gene>
    <name evidence="2" type="ORF">ZHAS_00018093</name>
</gene>
<feature type="region of interest" description="Disordered" evidence="1">
    <location>
        <begin position="214"/>
        <end position="235"/>
    </location>
</feature>
<organism evidence="2">
    <name type="scientific">Anopheles sinensis</name>
    <name type="common">Mosquito</name>
    <dbReference type="NCBI Taxonomy" id="74873"/>
    <lineage>
        <taxon>Eukaryota</taxon>
        <taxon>Metazoa</taxon>
        <taxon>Ecdysozoa</taxon>
        <taxon>Arthropoda</taxon>
        <taxon>Hexapoda</taxon>
        <taxon>Insecta</taxon>
        <taxon>Pterygota</taxon>
        <taxon>Neoptera</taxon>
        <taxon>Endopterygota</taxon>
        <taxon>Diptera</taxon>
        <taxon>Nematocera</taxon>
        <taxon>Culicoidea</taxon>
        <taxon>Culicidae</taxon>
        <taxon>Anophelinae</taxon>
        <taxon>Anopheles</taxon>
    </lineage>
</organism>
<dbReference type="OrthoDB" id="536093at2759"/>
<evidence type="ECO:0000256" key="1">
    <source>
        <dbReference type="SAM" id="MobiDB-lite"/>
    </source>
</evidence>
<feature type="compositionally biased region" description="Basic residues" evidence="1">
    <location>
        <begin position="335"/>
        <end position="351"/>
    </location>
</feature>
<dbReference type="VEuPathDB" id="VectorBase:ASIS009893"/>
<feature type="region of interest" description="Disordered" evidence="1">
    <location>
        <begin position="173"/>
        <end position="193"/>
    </location>
</feature>
<dbReference type="OMA" id="ETFRWAR"/>
<dbReference type="EnsemblMetazoa" id="ASIC018093-RA">
    <property type="protein sequence ID" value="ASIC018093-PA"/>
    <property type="gene ID" value="ASIC018093"/>
</dbReference>
<dbReference type="VEuPathDB" id="VectorBase:ASIC018093"/>
<protein>
    <recommendedName>
        <fullName evidence="5">Dynein regulatory complex protein 10</fullName>
    </recommendedName>
</protein>
<dbReference type="AlphaFoldDB" id="A0A084WHJ7"/>
<sequence length="351" mass="41351">MTSCADDESLFEYLLVDEETGRENLDFFLQKRRIEEVFEELLNDLETLGRVEFYFTKGPENEKDLWNKLNDALESRTTSYEDLKELLTEFEEKIAKEATLEPAISPFFQEILQRIQNVAEKSLLRPPSPPVVIKNRAEQETFRWARLITLQESQLESLNRKIEEYKRKIAERQTQRRELQLQSSHEKDDQTTASHAALVDLKLSGDGVIQRLQEEISSQPPFESTPEYRASLDRSDQTRKRIAKLHVQLQLWIKKYDKFIGEPMPSLVELEERMAGLEEWKETVLKPQEERLQELKEQVGEFEAIAFEEKVEEMRKVHAVRVLQRAWKRTLEVKRSKKSKKGKKGKGNKKK</sequence>
<keyword evidence="4" id="KW-1185">Reference proteome</keyword>
<feature type="region of interest" description="Disordered" evidence="1">
    <location>
        <begin position="331"/>
        <end position="351"/>
    </location>
</feature>
<evidence type="ECO:0000313" key="3">
    <source>
        <dbReference type="EnsemblMetazoa" id="ASIC018093-PA"/>
    </source>
</evidence>
<evidence type="ECO:0000313" key="2">
    <source>
        <dbReference type="EMBL" id="KFB49691.1"/>
    </source>
</evidence>
<proteinExistence type="predicted"/>
<reference evidence="3" key="2">
    <citation type="submission" date="2020-05" db="UniProtKB">
        <authorList>
            <consortium name="EnsemblMetazoa"/>
        </authorList>
    </citation>
    <scope>IDENTIFICATION</scope>
</reference>
<feature type="compositionally biased region" description="Basic and acidic residues" evidence="1">
    <location>
        <begin position="173"/>
        <end position="190"/>
    </location>
</feature>
<accession>A0A084WHJ7</accession>
<dbReference type="Proteomes" id="UP000030765">
    <property type="component" value="Unassembled WGS sequence"/>
</dbReference>
<name>A0A084WHJ7_ANOSI</name>
<reference evidence="2 4" key="1">
    <citation type="journal article" date="2014" name="BMC Genomics">
        <title>Genome sequence of Anopheles sinensis provides insight into genetics basis of mosquito competence for malaria parasites.</title>
        <authorList>
            <person name="Zhou D."/>
            <person name="Zhang D."/>
            <person name="Ding G."/>
            <person name="Shi L."/>
            <person name="Hou Q."/>
            <person name="Ye Y."/>
            <person name="Xu Y."/>
            <person name="Zhou H."/>
            <person name="Xiong C."/>
            <person name="Li S."/>
            <person name="Yu J."/>
            <person name="Hong S."/>
            <person name="Yu X."/>
            <person name="Zou P."/>
            <person name="Chen C."/>
            <person name="Chang X."/>
            <person name="Wang W."/>
            <person name="Lv Y."/>
            <person name="Sun Y."/>
            <person name="Ma L."/>
            <person name="Shen B."/>
            <person name="Zhu C."/>
        </authorList>
    </citation>
    <scope>NUCLEOTIDE SEQUENCE [LARGE SCALE GENOMIC DNA]</scope>
</reference>
<dbReference type="EMBL" id="ATLV01023843">
    <property type="status" value="NOT_ANNOTATED_CDS"/>
    <property type="molecule type" value="Genomic_DNA"/>
</dbReference>
<evidence type="ECO:0000313" key="4">
    <source>
        <dbReference type="Proteomes" id="UP000030765"/>
    </source>
</evidence>
<evidence type="ECO:0008006" key="5">
    <source>
        <dbReference type="Google" id="ProtNLM"/>
    </source>
</evidence>
<dbReference type="EMBL" id="KE525347">
    <property type="protein sequence ID" value="KFB49691.1"/>
    <property type="molecule type" value="Genomic_DNA"/>
</dbReference>